<feature type="binding site" evidence="12">
    <location>
        <position position="131"/>
    </location>
    <ligand>
        <name>L-histidine</name>
        <dbReference type="ChEBI" id="CHEBI:57595"/>
    </ligand>
</feature>
<evidence type="ECO:0000313" key="15">
    <source>
        <dbReference type="Proteomes" id="UP000190896"/>
    </source>
</evidence>
<keyword evidence="15" id="KW-1185">Reference proteome</keyword>
<dbReference type="InterPro" id="IPR036621">
    <property type="entry name" value="Anticodon-bd_dom_sf"/>
</dbReference>
<dbReference type="FunFam" id="3.30.930.10:FF:000005">
    <property type="entry name" value="Histidine--tRNA ligase"/>
    <property type="match status" value="1"/>
</dbReference>
<dbReference type="GO" id="GO:0004821">
    <property type="term" value="F:histidine-tRNA ligase activity"/>
    <property type="evidence" value="ECO:0007669"/>
    <property type="project" value="UniProtKB-UniRule"/>
</dbReference>
<evidence type="ECO:0000256" key="4">
    <source>
        <dbReference type="ARBA" id="ARBA00022490"/>
    </source>
</evidence>
<evidence type="ECO:0000256" key="9">
    <source>
        <dbReference type="ARBA" id="ARBA00023146"/>
    </source>
</evidence>
<sequence length="422" mass="48153">MAKNIQAIRGMHDVLPEQSPLWHFLEDRVRQVLDSYGYREMRTPILEMTDLFKRSIGEVTDIVEKEMYTFEDRNGDSLTLRPEGTASCVRAGIEHGLLYNQVQRIWYRGPMFRHERPQKGRYRQFHQIGAEAYGLSGPDIDLEIILLTRRFWQQLGLDGVELQINTLGTSEERKAYRGVLVEYLNGHKEQLDEDSLRRLDGNPLRILDSKNPDMKQIIADAPSLMDHLGEESQAHFESVCKGLDDTGVAYVINPRLVRGLDYYARTVFEWVTDRLGAQGTVCAGGRYDGLVEQLGGKPSPAIGFAMGVERLIALLEEDRERLELKQPDAYLVLMGDEAQRQGMLLAEKLRDQMPWLQLITHCGGGSFKSQFKKADRSGARYALVLGEDELSRGIIGIKPLREDAEQQQRPIDQLADFFNREL</sequence>
<reference evidence="14 15" key="1">
    <citation type="submission" date="2016-11" db="EMBL/GenBank/DDBJ databases">
        <title>Mixed transmission modes and dynamic genome evolution in an obligate animal-bacterial symbiosis.</title>
        <authorList>
            <person name="Russell S.L."/>
            <person name="Corbett-Detig R.B."/>
            <person name="Cavanaugh C.M."/>
        </authorList>
    </citation>
    <scope>NUCLEOTIDE SEQUENCE [LARGE SCALE GENOMIC DNA]</scope>
    <source>
        <strain evidence="14">Se-Cadez</strain>
    </source>
</reference>
<keyword evidence="4 11" id="KW-0963">Cytoplasm</keyword>
<keyword evidence="8 11" id="KW-0648">Protein biosynthesis</keyword>
<comment type="catalytic activity">
    <reaction evidence="10 11">
        <text>tRNA(His) + L-histidine + ATP = L-histidyl-tRNA(His) + AMP + diphosphate + H(+)</text>
        <dbReference type="Rhea" id="RHEA:17313"/>
        <dbReference type="Rhea" id="RHEA-COMP:9665"/>
        <dbReference type="Rhea" id="RHEA-COMP:9689"/>
        <dbReference type="ChEBI" id="CHEBI:15378"/>
        <dbReference type="ChEBI" id="CHEBI:30616"/>
        <dbReference type="ChEBI" id="CHEBI:33019"/>
        <dbReference type="ChEBI" id="CHEBI:57595"/>
        <dbReference type="ChEBI" id="CHEBI:78442"/>
        <dbReference type="ChEBI" id="CHEBI:78527"/>
        <dbReference type="ChEBI" id="CHEBI:456215"/>
        <dbReference type="EC" id="6.1.1.21"/>
    </reaction>
</comment>
<evidence type="ECO:0000313" key="14">
    <source>
        <dbReference type="EMBL" id="OOZ35634.1"/>
    </source>
</evidence>
<dbReference type="Proteomes" id="UP000190896">
    <property type="component" value="Unassembled WGS sequence"/>
</dbReference>
<organism evidence="14 15">
    <name type="scientific">Solemya velesiana gill symbiont</name>
    <dbReference type="NCBI Taxonomy" id="1918948"/>
    <lineage>
        <taxon>Bacteria</taxon>
        <taxon>Pseudomonadati</taxon>
        <taxon>Pseudomonadota</taxon>
        <taxon>Gammaproteobacteria</taxon>
        <taxon>sulfur-oxidizing symbionts</taxon>
    </lineage>
</organism>
<feature type="binding site" evidence="12">
    <location>
        <position position="127"/>
    </location>
    <ligand>
        <name>L-histidine</name>
        <dbReference type="ChEBI" id="CHEBI:57595"/>
    </ligand>
</feature>
<evidence type="ECO:0000256" key="10">
    <source>
        <dbReference type="ARBA" id="ARBA00047639"/>
    </source>
</evidence>
<keyword evidence="5 11" id="KW-0436">Ligase</keyword>
<evidence type="ECO:0000256" key="11">
    <source>
        <dbReference type="HAMAP-Rule" id="MF_00127"/>
    </source>
</evidence>
<keyword evidence="7 11" id="KW-0067">ATP-binding</keyword>
<dbReference type="InterPro" id="IPR015807">
    <property type="entry name" value="His-tRNA-ligase"/>
</dbReference>
<dbReference type="EC" id="6.1.1.21" evidence="11"/>
<dbReference type="PANTHER" id="PTHR43707:SF1">
    <property type="entry name" value="HISTIDINE--TRNA LIGASE, MITOCHONDRIAL-RELATED"/>
    <property type="match status" value="1"/>
</dbReference>
<accession>A0A1T2KRZ2</accession>
<dbReference type="InterPro" id="IPR033656">
    <property type="entry name" value="HisRS_anticodon"/>
</dbReference>
<dbReference type="InterPro" id="IPR004154">
    <property type="entry name" value="Anticodon-bd"/>
</dbReference>
<evidence type="ECO:0000256" key="8">
    <source>
        <dbReference type="ARBA" id="ARBA00022917"/>
    </source>
</evidence>
<dbReference type="SUPFAM" id="SSF52954">
    <property type="entry name" value="Class II aaRS ABD-related"/>
    <property type="match status" value="1"/>
</dbReference>
<evidence type="ECO:0000256" key="2">
    <source>
        <dbReference type="ARBA" id="ARBA00008226"/>
    </source>
</evidence>
<dbReference type="HAMAP" id="MF_00127">
    <property type="entry name" value="His_tRNA_synth"/>
    <property type="match status" value="1"/>
</dbReference>
<feature type="binding site" evidence="12">
    <location>
        <begin position="262"/>
        <end position="263"/>
    </location>
    <ligand>
        <name>L-histidine</name>
        <dbReference type="ChEBI" id="CHEBI:57595"/>
    </ligand>
</feature>
<dbReference type="CDD" id="cd00859">
    <property type="entry name" value="HisRS_anticodon"/>
    <property type="match status" value="1"/>
</dbReference>
<dbReference type="PANTHER" id="PTHR43707">
    <property type="entry name" value="HISTIDYL-TRNA SYNTHETASE"/>
    <property type="match status" value="1"/>
</dbReference>
<dbReference type="Gene3D" id="3.30.930.10">
    <property type="entry name" value="Bira Bifunctional Protein, Domain 2"/>
    <property type="match status" value="1"/>
</dbReference>
<dbReference type="PIRSF" id="PIRSF001549">
    <property type="entry name" value="His-tRNA_synth"/>
    <property type="match status" value="1"/>
</dbReference>
<dbReference type="CDD" id="cd00773">
    <property type="entry name" value="HisRS-like_core"/>
    <property type="match status" value="1"/>
</dbReference>
<dbReference type="InterPro" id="IPR041715">
    <property type="entry name" value="HisRS-like_core"/>
</dbReference>
<dbReference type="GO" id="GO:0005737">
    <property type="term" value="C:cytoplasm"/>
    <property type="evidence" value="ECO:0007669"/>
    <property type="project" value="UniProtKB-SubCell"/>
</dbReference>
<dbReference type="AlphaFoldDB" id="A0A1T2KRZ2"/>
<evidence type="ECO:0000256" key="3">
    <source>
        <dbReference type="ARBA" id="ARBA00011738"/>
    </source>
</evidence>
<proteinExistence type="inferred from homology"/>
<dbReference type="PROSITE" id="PS50862">
    <property type="entry name" value="AA_TRNA_LIGASE_II"/>
    <property type="match status" value="1"/>
</dbReference>
<dbReference type="GO" id="GO:0006427">
    <property type="term" value="P:histidyl-tRNA aminoacylation"/>
    <property type="evidence" value="ECO:0007669"/>
    <property type="project" value="UniProtKB-UniRule"/>
</dbReference>
<comment type="subcellular location">
    <subcellularLocation>
        <location evidence="1 11">Cytoplasm</location>
    </subcellularLocation>
</comment>
<evidence type="ECO:0000256" key="7">
    <source>
        <dbReference type="ARBA" id="ARBA00022840"/>
    </source>
</evidence>
<comment type="caution">
    <text evidence="14">The sequence shown here is derived from an EMBL/GenBank/DDBJ whole genome shotgun (WGS) entry which is preliminary data.</text>
</comment>
<dbReference type="GO" id="GO:0005524">
    <property type="term" value="F:ATP binding"/>
    <property type="evidence" value="ECO:0007669"/>
    <property type="project" value="UniProtKB-UniRule"/>
</dbReference>
<dbReference type="OrthoDB" id="9800814at2"/>
<keyword evidence="6 11" id="KW-0547">Nucleotide-binding</keyword>
<dbReference type="EMBL" id="MPRJ01000088">
    <property type="protein sequence ID" value="OOZ35634.1"/>
    <property type="molecule type" value="Genomic_DNA"/>
</dbReference>
<feature type="binding site" evidence="12">
    <location>
        <position position="113"/>
    </location>
    <ligand>
        <name>L-histidine</name>
        <dbReference type="ChEBI" id="CHEBI:57595"/>
    </ligand>
</feature>
<dbReference type="NCBIfam" id="TIGR00442">
    <property type="entry name" value="hisS"/>
    <property type="match status" value="1"/>
</dbReference>
<name>A0A1T2KRZ2_9GAMM</name>
<gene>
    <name evidence="11" type="primary">hisS</name>
    <name evidence="14" type="ORF">BOW51_11105</name>
</gene>
<protein>
    <recommendedName>
        <fullName evidence="11">Histidine--tRNA ligase</fullName>
        <ecNumber evidence="11">6.1.1.21</ecNumber>
    </recommendedName>
    <alternativeName>
        <fullName evidence="11">Histidyl-tRNA synthetase</fullName>
        <shortName evidence="11">HisRS</shortName>
    </alternativeName>
</protein>
<keyword evidence="9 11" id="KW-0030">Aminoacyl-tRNA synthetase</keyword>
<evidence type="ECO:0000259" key="13">
    <source>
        <dbReference type="PROSITE" id="PS50862"/>
    </source>
</evidence>
<dbReference type="Pfam" id="PF03129">
    <property type="entry name" value="HGTP_anticodon"/>
    <property type="match status" value="1"/>
</dbReference>
<dbReference type="Pfam" id="PF13393">
    <property type="entry name" value="tRNA-synt_His"/>
    <property type="match status" value="1"/>
</dbReference>
<feature type="domain" description="Aminoacyl-transfer RNA synthetases class-II family profile" evidence="13">
    <location>
        <begin position="1"/>
        <end position="327"/>
    </location>
</feature>
<feature type="binding site" evidence="12">
    <location>
        <position position="258"/>
    </location>
    <ligand>
        <name>L-histidine</name>
        <dbReference type="ChEBI" id="CHEBI:57595"/>
    </ligand>
</feature>
<evidence type="ECO:0000256" key="1">
    <source>
        <dbReference type="ARBA" id="ARBA00004496"/>
    </source>
</evidence>
<evidence type="ECO:0000256" key="12">
    <source>
        <dbReference type="PIRSR" id="PIRSR001549-1"/>
    </source>
</evidence>
<dbReference type="RefSeq" id="WP_078488076.1">
    <property type="nucleotide sequence ID" value="NZ_MPRJ01000088.1"/>
</dbReference>
<dbReference type="SUPFAM" id="SSF55681">
    <property type="entry name" value="Class II aaRS and biotin synthetases"/>
    <property type="match status" value="1"/>
</dbReference>
<dbReference type="InterPro" id="IPR004516">
    <property type="entry name" value="HisRS/HisZ"/>
</dbReference>
<evidence type="ECO:0000256" key="6">
    <source>
        <dbReference type="ARBA" id="ARBA00022741"/>
    </source>
</evidence>
<evidence type="ECO:0000256" key="5">
    <source>
        <dbReference type="ARBA" id="ARBA00022598"/>
    </source>
</evidence>
<comment type="subunit">
    <text evidence="3 11">Homodimer.</text>
</comment>
<dbReference type="Gene3D" id="3.40.50.800">
    <property type="entry name" value="Anticodon-binding domain"/>
    <property type="match status" value="1"/>
</dbReference>
<dbReference type="InterPro" id="IPR006195">
    <property type="entry name" value="aa-tRNA-synth_II"/>
</dbReference>
<feature type="binding site" evidence="12">
    <location>
        <begin position="83"/>
        <end position="85"/>
    </location>
    <ligand>
        <name>L-histidine</name>
        <dbReference type="ChEBI" id="CHEBI:57595"/>
    </ligand>
</feature>
<comment type="similarity">
    <text evidence="2 11">Belongs to the class-II aminoacyl-tRNA synthetase family.</text>
</comment>
<dbReference type="InterPro" id="IPR045864">
    <property type="entry name" value="aa-tRNA-synth_II/BPL/LPL"/>
</dbReference>